<evidence type="ECO:0000256" key="1">
    <source>
        <dbReference type="ARBA" id="ARBA00005260"/>
    </source>
</evidence>
<dbReference type="InterPro" id="IPR038390">
    <property type="entry name" value="Metal_Tscrpt_repr_sf"/>
</dbReference>
<dbReference type="CDD" id="cd10148">
    <property type="entry name" value="CsoR-like_DUF156"/>
    <property type="match status" value="1"/>
</dbReference>
<reference evidence="3" key="1">
    <citation type="journal article" date="2019" name="Int. J. Syst. Evol. Microbiol.">
        <title>The Global Catalogue of Microorganisms (GCM) 10K type strain sequencing project: providing services to taxonomists for standard genome sequencing and annotation.</title>
        <authorList>
            <consortium name="The Broad Institute Genomics Platform"/>
            <consortium name="The Broad Institute Genome Sequencing Center for Infectious Disease"/>
            <person name="Wu L."/>
            <person name="Ma J."/>
        </authorList>
    </citation>
    <scope>NUCLEOTIDE SEQUENCE [LARGE SCALE GENOMIC DNA]</scope>
    <source>
        <strain evidence="3">CCUG 48316</strain>
    </source>
</reference>
<proteinExistence type="inferred from homology"/>
<keyword evidence="3" id="KW-1185">Reference proteome</keyword>
<dbReference type="EMBL" id="JBHSWN010000001">
    <property type="protein sequence ID" value="MFC6791413.1"/>
    <property type="molecule type" value="Genomic_DNA"/>
</dbReference>
<comment type="caution">
    <text evidence="2">The sequence shown here is derived from an EMBL/GenBank/DDBJ whole genome shotgun (WGS) entry which is preliminary data.</text>
</comment>
<dbReference type="Gene3D" id="1.20.58.1000">
    <property type="entry name" value="Metal-sensitive repressor, helix protomer"/>
    <property type="match status" value="1"/>
</dbReference>
<protein>
    <submittedName>
        <fullName evidence="2">Metal-sensitive transcriptional regulator</fullName>
    </submittedName>
</protein>
<dbReference type="Pfam" id="PF02583">
    <property type="entry name" value="Trns_repr_metal"/>
    <property type="match status" value="1"/>
</dbReference>
<dbReference type="InterPro" id="IPR003735">
    <property type="entry name" value="Metal_Tscrpt_repr"/>
</dbReference>
<name>A0ABW2BLS5_9HYPH</name>
<dbReference type="RefSeq" id="WP_378972264.1">
    <property type="nucleotide sequence ID" value="NZ_JBHSWN010000001.1"/>
</dbReference>
<accession>A0ABW2BLS5</accession>
<comment type="similarity">
    <text evidence="1">Belongs to the FrmR/RcnR family.</text>
</comment>
<dbReference type="Proteomes" id="UP001596292">
    <property type="component" value="Unassembled WGS sequence"/>
</dbReference>
<sequence>MSSESEVEGEVVGDRIQLTRGEAAKRPLIQRLNRIEGQVRGLRKMIEEDRYCLDEVQQINALTAALREVAMAIIAQHVTVGVKIAADSEASEDVAVDDVMRVLRAAMRFDG</sequence>
<evidence type="ECO:0000313" key="2">
    <source>
        <dbReference type="EMBL" id="MFC6791413.1"/>
    </source>
</evidence>
<organism evidence="2 3">
    <name type="scientific">Methylobacterium komagatae</name>
    <dbReference type="NCBI Taxonomy" id="374425"/>
    <lineage>
        <taxon>Bacteria</taxon>
        <taxon>Pseudomonadati</taxon>
        <taxon>Pseudomonadota</taxon>
        <taxon>Alphaproteobacteria</taxon>
        <taxon>Hyphomicrobiales</taxon>
        <taxon>Methylobacteriaceae</taxon>
        <taxon>Methylobacterium</taxon>
    </lineage>
</organism>
<dbReference type="PANTHER" id="PTHR33677">
    <property type="entry name" value="TRANSCRIPTIONAL REPRESSOR FRMR-RELATED"/>
    <property type="match status" value="1"/>
</dbReference>
<gene>
    <name evidence="2" type="ORF">ACFQE0_18395</name>
</gene>
<evidence type="ECO:0000313" key="3">
    <source>
        <dbReference type="Proteomes" id="UP001596292"/>
    </source>
</evidence>